<dbReference type="Pfam" id="PF00208">
    <property type="entry name" value="ELFV_dehydrog"/>
    <property type="match status" value="1"/>
</dbReference>
<dbReference type="InterPro" id="IPR036291">
    <property type="entry name" value="NAD(P)-bd_dom_sf"/>
</dbReference>
<feature type="domain" description="Glutamate/phenylalanine/leucine/valine/L-tryptophan dehydrogenase C-terminal" evidence="2">
    <location>
        <begin position="1"/>
        <end position="102"/>
    </location>
</feature>
<dbReference type="Gene3D" id="3.40.50.720">
    <property type="entry name" value="NAD(P)-binding Rossmann-like Domain"/>
    <property type="match status" value="1"/>
</dbReference>
<dbReference type="SUPFAM" id="SSF51735">
    <property type="entry name" value="NAD(P)-binding Rossmann-fold domains"/>
    <property type="match status" value="1"/>
</dbReference>
<name>A0A1J5NWK3_9ZZZZ</name>
<dbReference type="EC" id="1.4.1.2" evidence="3"/>
<dbReference type="PANTHER" id="PTHR11606:SF13">
    <property type="entry name" value="GLUTAMATE DEHYDROGENASE 1, MITOCHONDRIAL"/>
    <property type="match status" value="1"/>
</dbReference>
<evidence type="ECO:0000256" key="1">
    <source>
        <dbReference type="ARBA" id="ARBA00023002"/>
    </source>
</evidence>
<protein>
    <submittedName>
        <fullName evidence="3">NAD-specific glutamate dehydrogenase</fullName>
        <ecNumber evidence="3">1.4.1.2</ecNumber>
    </submittedName>
</protein>
<dbReference type="GO" id="GO:0006538">
    <property type="term" value="P:L-glutamate catabolic process"/>
    <property type="evidence" value="ECO:0007669"/>
    <property type="project" value="TreeGrafter"/>
</dbReference>
<keyword evidence="1 3" id="KW-0560">Oxidoreductase</keyword>
<evidence type="ECO:0000313" key="3">
    <source>
        <dbReference type="EMBL" id="OIQ63118.1"/>
    </source>
</evidence>
<dbReference type="SMART" id="SM00839">
    <property type="entry name" value="ELFV_dehydrog"/>
    <property type="match status" value="1"/>
</dbReference>
<sequence length="105" mass="11596">MIEGANGPTTTAGDRVLAERGIIVVPDILANAGGVVVSYFEWVQANQAYWWTEQEIEERLEHRMLTSYATVSEVARADGLSLRDAALVISVRRVAQAHQIRGLYP</sequence>
<comment type="caution">
    <text evidence="3">The sequence shown here is derived from an EMBL/GenBank/DDBJ whole genome shotgun (WGS) entry which is preliminary data.</text>
</comment>
<dbReference type="InterPro" id="IPR006096">
    <property type="entry name" value="Glu/Leu/Phe/Val/Trp_DH_C"/>
</dbReference>
<dbReference type="GO" id="GO:0004352">
    <property type="term" value="F:glutamate dehydrogenase (NAD+) activity"/>
    <property type="evidence" value="ECO:0007669"/>
    <property type="project" value="UniProtKB-EC"/>
</dbReference>
<accession>A0A1J5NWK3</accession>
<gene>
    <name evidence="3" type="primary">gluD</name>
    <name evidence="3" type="ORF">GALL_553420</name>
</gene>
<evidence type="ECO:0000259" key="2">
    <source>
        <dbReference type="SMART" id="SM00839"/>
    </source>
</evidence>
<dbReference type="EMBL" id="MLJW01009291">
    <property type="protein sequence ID" value="OIQ63118.1"/>
    <property type="molecule type" value="Genomic_DNA"/>
</dbReference>
<dbReference type="PANTHER" id="PTHR11606">
    <property type="entry name" value="GLUTAMATE DEHYDROGENASE"/>
    <property type="match status" value="1"/>
</dbReference>
<organism evidence="3">
    <name type="scientific">mine drainage metagenome</name>
    <dbReference type="NCBI Taxonomy" id="410659"/>
    <lineage>
        <taxon>unclassified sequences</taxon>
        <taxon>metagenomes</taxon>
        <taxon>ecological metagenomes</taxon>
    </lineage>
</organism>
<reference evidence="3" key="1">
    <citation type="submission" date="2016-10" db="EMBL/GenBank/DDBJ databases">
        <title>Sequence of Gallionella enrichment culture.</title>
        <authorList>
            <person name="Poehlein A."/>
            <person name="Muehling M."/>
            <person name="Daniel R."/>
        </authorList>
    </citation>
    <scope>NUCLEOTIDE SEQUENCE</scope>
</reference>
<proteinExistence type="predicted"/>
<dbReference type="AlphaFoldDB" id="A0A1J5NWK3"/>